<dbReference type="PANTHER" id="PTHR10780:SF3">
    <property type="entry name" value="MITOCHONDRIAL CARRIER HOMOLOG 1"/>
    <property type="match status" value="1"/>
</dbReference>
<accession>A0A4W3I896</accession>
<organism evidence="9 10">
    <name type="scientific">Callorhinchus milii</name>
    <name type="common">Ghost shark</name>
    <dbReference type="NCBI Taxonomy" id="7868"/>
    <lineage>
        <taxon>Eukaryota</taxon>
        <taxon>Metazoa</taxon>
        <taxon>Chordata</taxon>
        <taxon>Craniata</taxon>
        <taxon>Vertebrata</taxon>
        <taxon>Chondrichthyes</taxon>
        <taxon>Holocephali</taxon>
        <taxon>Chimaeriformes</taxon>
        <taxon>Callorhinchidae</taxon>
        <taxon>Callorhinchus</taxon>
    </lineage>
</organism>
<evidence type="ECO:0000256" key="6">
    <source>
        <dbReference type="ARBA" id="ARBA00023128"/>
    </source>
</evidence>
<evidence type="ECO:0000313" key="10">
    <source>
        <dbReference type="Proteomes" id="UP000314986"/>
    </source>
</evidence>
<evidence type="ECO:0000256" key="3">
    <source>
        <dbReference type="ARBA" id="ARBA00022737"/>
    </source>
</evidence>
<evidence type="ECO:0000256" key="7">
    <source>
        <dbReference type="ARBA" id="ARBA00023136"/>
    </source>
</evidence>
<keyword evidence="2 8" id="KW-0812">Transmembrane</keyword>
<dbReference type="AlphaFoldDB" id="A0A4W3I896"/>
<reference evidence="10" key="1">
    <citation type="journal article" date="2006" name="Science">
        <title>Ancient noncoding elements conserved in the human genome.</title>
        <authorList>
            <person name="Venkatesh B."/>
            <person name="Kirkness E.F."/>
            <person name="Loh Y.H."/>
            <person name="Halpern A.L."/>
            <person name="Lee A.P."/>
            <person name="Johnson J."/>
            <person name="Dandona N."/>
            <person name="Viswanathan L.D."/>
            <person name="Tay A."/>
            <person name="Venter J.C."/>
            <person name="Strausberg R.L."/>
            <person name="Brenner S."/>
        </authorList>
    </citation>
    <scope>NUCLEOTIDE SEQUENCE [LARGE SCALE GENOMIC DNA]</scope>
</reference>
<keyword evidence="10" id="KW-1185">Reference proteome</keyword>
<feature type="transmembrane region" description="Helical" evidence="8">
    <location>
        <begin position="118"/>
        <end position="137"/>
    </location>
</feature>
<evidence type="ECO:0000256" key="5">
    <source>
        <dbReference type="ARBA" id="ARBA00022989"/>
    </source>
</evidence>
<reference evidence="9" key="5">
    <citation type="submission" date="2025-09" db="UniProtKB">
        <authorList>
            <consortium name="Ensembl"/>
        </authorList>
    </citation>
    <scope>IDENTIFICATION</scope>
</reference>
<evidence type="ECO:0000256" key="2">
    <source>
        <dbReference type="ARBA" id="ARBA00022692"/>
    </source>
</evidence>
<dbReference type="InParanoid" id="A0A4W3I896"/>
<dbReference type="InterPro" id="IPR023395">
    <property type="entry name" value="MCP_dom_sf"/>
</dbReference>
<evidence type="ECO:0000256" key="1">
    <source>
        <dbReference type="ARBA" id="ARBA00004374"/>
    </source>
</evidence>
<reference evidence="9" key="4">
    <citation type="submission" date="2025-08" db="UniProtKB">
        <authorList>
            <consortium name="Ensembl"/>
        </authorList>
    </citation>
    <scope>IDENTIFICATION</scope>
</reference>
<dbReference type="GeneTree" id="ENSGT00390000000020"/>
<keyword evidence="5 8" id="KW-1133">Transmembrane helix</keyword>
<dbReference type="Ensembl" id="ENSCMIT00000025414.1">
    <property type="protein sequence ID" value="ENSCMIP00000025002.1"/>
    <property type="gene ID" value="ENSCMIG00000011018.1"/>
</dbReference>
<feature type="transmembrane region" description="Helical" evidence="8">
    <location>
        <begin position="89"/>
        <end position="106"/>
    </location>
</feature>
<proteinExistence type="predicted"/>
<comment type="subcellular location">
    <subcellularLocation>
        <location evidence="1">Mitochondrion outer membrane</location>
        <topology evidence="1">Multi-pass membrane protein</topology>
    </subcellularLocation>
</comment>
<reference evidence="10" key="2">
    <citation type="journal article" date="2007" name="PLoS Biol.">
        <title>Survey sequencing and comparative analysis of the elephant shark (Callorhinchus milii) genome.</title>
        <authorList>
            <person name="Venkatesh B."/>
            <person name="Kirkness E.F."/>
            <person name="Loh Y.H."/>
            <person name="Halpern A.L."/>
            <person name="Lee A.P."/>
            <person name="Johnson J."/>
            <person name="Dandona N."/>
            <person name="Viswanathan L.D."/>
            <person name="Tay A."/>
            <person name="Venter J.C."/>
            <person name="Strausberg R.L."/>
            <person name="Brenner S."/>
        </authorList>
    </citation>
    <scope>NUCLEOTIDE SEQUENCE [LARGE SCALE GENOMIC DNA]</scope>
</reference>
<evidence type="ECO:0000313" key="9">
    <source>
        <dbReference type="Ensembl" id="ENSCMIP00000025002.1"/>
    </source>
</evidence>
<dbReference type="STRING" id="7868.ENSCMIP00000025002"/>
<sequence>FTQIITGLNSSSFPPPIPLTSHCLTQPVKTLSAVKQYRDQWTCVELVNTFFLLTRKQGNTRNVASPVLSILCSLYVLRGLIPYLLSDVVFLWSCNLLSHLINTYVVDDNFSHAAAIRSYTKFVMGIAVSIVTYPFLLAADLMAVNNCGLAAGLPPYSPVYKSWIHCWEHLSGSLPELYRVISFSSNIVKTEAIQWLPSAPQSLSANLKLAAPAHQGSEHVRSLKPYSRAHLLL</sequence>
<name>A0A4W3I896_CALMI</name>
<keyword evidence="6" id="KW-0496">Mitochondrion</keyword>
<reference evidence="10" key="3">
    <citation type="journal article" date="2014" name="Nature">
        <title>Elephant shark genome provides unique insights into gnathostome evolution.</title>
        <authorList>
            <consortium name="International Elephant Shark Genome Sequencing Consortium"/>
            <person name="Venkatesh B."/>
            <person name="Lee A.P."/>
            <person name="Ravi V."/>
            <person name="Maurya A.K."/>
            <person name="Lian M.M."/>
            <person name="Swann J.B."/>
            <person name="Ohta Y."/>
            <person name="Flajnik M.F."/>
            <person name="Sutoh Y."/>
            <person name="Kasahara M."/>
            <person name="Hoon S."/>
            <person name="Gangu V."/>
            <person name="Roy S.W."/>
            <person name="Irimia M."/>
            <person name="Korzh V."/>
            <person name="Kondrychyn I."/>
            <person name="Lim Z.W."/>
            <person name="Tay B.H."/>
            <person name="Tohari S."/>
            <person name="Kong K.W."/>
            <person name="Ho S."/>
            <person name="Lorente-Galdos B."/>
            <person name="Quilez J."/>
            <person name="Marques-Bonet T."/>
            <person name="Raney B.J."/>
            <person name="Ingham P.W."/>
            <person name="Tay A."/>
            <person name="Hillier L.W."/>
            <person name="Minx P."/>
            <person name="Boehm T."/>
            <person name="Wilson R.K."/>
            <person name="Brenner S."/>
            <person name="Warren W.C."/>
        </authorList>
    </citation>
    <scope>NUCLEOTIDE SEQUENCE [LARGE SCALE GENOMIC DNA]</scope>
</reference>
<evidence type="ECO:0000256" key="8">
    <source>
        <dbReference type="SAM" id="Phobius"/>
    </source>
</evidence>
<keyword evidence="4" id="KW-1000">Mitochondrion outer membrane</keyword>
<keyword evidence="7 8" id="KW-0472">Membrane</keyword>
<keyword evidence="3" id="KW-0677">Repeat</keyword>
<dbReference type="PANTHER" id="PTHR10780">
    <property type="entry name" value="MITOCHONDRIAL CARRIER HOMOLOG"/>
    <property type="match status" value="1"/>
</dbReference>
<dbReference type="GO" id="GO:0005741">
    <property type="term" value="C:mitochondrial outer membrane"/>
    <property type="evidence" value="ECO:0007669"/>
    <property type="project" value="UniProtKB-SubCell"/>
</dbReference>
<evidence type="ECO:0000256" key="4">
    <source>
        <dbReference type="ARBA" id="ARBA00022787"/>
    </source>
</evidence>
<dbReference type="GO" id="GO:0043065">
    <property type="term" value="P:positive regulation of apoptotic process"/>
    <property type="evidence" value="ECO:0007669"/>
    <property type="project" value="TreeGrafter"/>
</dbReference>
<dbReference type="SUPFAM" id="SSF103506">
    <property type="entry name" value="Mitochondrial carrier"/>
    <property type="match status" value="1"/>
</dbReference>
<protein>
    <submittedName>
        <fullName evidence="9">Uncharacterized protein</fullName>
    </submittedName>
</protein>
<dbReference type="Proteomes" id="UP000314986">
    <property type="component" value="Unassembled WGS sequence"/>
</dbReference>